<accession>A0A383BRA4</accession>
<evidence type="ECO:0000313" key="2">
    <source>
        <dbReference type="EMBL" id="SVE21855.1"/>
    </source>
</evidence>
<keyword evidence="1" id="KW-0812">Transmembrane</keyword>
<feature type="transmembrane region" description="Helical" evidence="1">
    <location>
        <begin position="7"/>
        <end position="26"/>
    </location>
</feature>
<keyword evidence="1" id="KW-1133">Transmembrane helix</keyword>
<evidence type="ECO:0000256" key="1">
    <source>
        <dbReference type="SAM" id="Phobius"/>
    </source>
</evidence>
<reference evidence="2" key="1">
    <citation type="submission" date="2018-05" db="EMBL/GenBank/DDBJ databases">
        <authorList>
            <person name="Lanie J.A."/>
            <person name="Ng W.-L."/>
            <person name="Kazmierczak K.M."/>
            <person name="Andrzejewski T.M."/>
            <person name="Davidsen T.M."/>
            <person name="Wayne K.J."/>
            <person name="Tettelin H."/>
            <person name="Glass J.I."/>
            <person name="Rusch D."/>
            <person name="Podicherti R."/>
            <person name="Tsui H.-C.T."/>
            <person name="Winkler M.E."/>
        </authorList>
    </citation>
    <scope>NUCLEOTIDE SEQUENCE</scope>
</reference>
<organism evidence="2">
    <name type="scientific">marine metagenome</name>
    <dbReference type="NCBI Taxonomy" id="408172"/>
    <lineage>
        <taxon>unclassified sequences</taxon>
        <taxon>metagenomes</taxon>
        <taxon>ecological metagenomes</taxon>
    </lineage>
</organism>
<dbReference type="AlphaFoldDB" id="A0A383BRA4"/>
<name>A0A383BRA4_9ZZZZ</name>
<keyword evidence="1" id="KW-0472">Membrane</keyword>
<sequence length="72" mass="8816">MKRINRLFNNFAIAILFFLLGTYFTYYKIDQRLWNETTQKAWDIEARALNFPQKSCYNWQDIELIIFGEIQE</sequence>
<proteinExistence type="predicted"/>
<protein>
    <submittedName>
        <fullName evidence="2">Uncharacterized protein</fullName>
    </submittedName>
</protein>
<gene>
    <name evidence="2" type="ORF">METZ01_LOCUS474709</name>
</gene>
<dbReference type="EMBL" id="UINC01202177">
    <property type="protein sequence ID" value="SVE21855.1"/>
    <property type="molecule type" value="Genomic_DNA"/>
</dbReference>